<reference evidence="1 2" key="1">
    <citation type="submission" date="2020-09" db="EMBL/GenBank/DDBJ databases">
        <title>De no assembly of potato wild relative species, Solanum commersonii.</title>
        <authorList>
            <person name="Cho K."/>
        </authorList>
    </citation>
    <scope>NUCLEOTIDE SEQUENCE [LARGE SCALE GENOMIC DNA]</scope>
    <source>
        <strain evidence="1">LZ3.2</strain>
        <tissue evidence="1">Leaf</tissue>
    </source>
</reference>
<dbReference type="Proteomes" id="UP000824120">
    <property type="component" value="Chromosome 8"/>
</dbReference>
<accession>A0A9J5XR64</accession>
<sequence length="62" mass="7203">MGGRGIELSWIRGVFTYGYLVDWSVYLDPEEERRKADPNFELYGFKFKTFVASHSNPLSVLI</sequence>
<evidence type="ECO:0000313" key="2">
    <source>
        <dbReference type="Proteomes" id="UP000824120"/>
    </source>
</evidence>
<gene>
    <name evidence="1" type="ORF">H5410_040122</name>
</gene>
<name>A0A9J5XR64_SOLCO</name>
<dbReference type="EMBL" id="JACXVP010000008">
    <property type="protein sequence ID" value="KAG5589608.1"/>
    <property type="molecule type" value="Genomic_DNA"/>
</dbReference>
<organism evidence="1 2">
    <name type="scientific">Solanum commersonii</name>
    <name type="common">Commerson's wild potato</name>
    <name type="synonym">Commerson's nightshade</name>
    <dbReference type="NCBI Taxonomy" id="4109"/>
    <lineage>
        <taxon>Eukaryota</taxon>
        <taxon>Viridiplantae</taxon>
        <taxon>Streptophyta</taxon>
        <taxon>Embryophyta</taxon>
        <taxon>Tracheophyta</taxon>
        <taxon>Spermatophyta</taxon>
        <taxon>Magnoliopsida</taxon>
        <taxon>eudicotyledons</taxon>
        <taxon>Gunneridae</taxon>
        <taxon>Pentapetalae</taxon>
        <taxon>asterids</taxon>
        <taxon>lamiids</taxon>
        <taxon>Solanales</taxon>
        <taxon>Solanaceae</taxon>
        <taxon>Solanoideae</taxon>
        <taxon>Solaneae</taxon>
        <taxon>Solanum</taxon>
    </lineage>
</organism>
<keyword evidence="2" id="KW-1185">Reference proteome</keyword>
<protein>
    <submittedName>
        <fullName evidence="1">Uncharacterized protein</fullName>
    </submittedName>
</protein>
<dbReference type="AlphaFoldDB" id="A0A9J5XR64"/>
<proteinExistence type="predicted"/>
<evidence type="ECO:0000313" key="1">
    <source>
        <dbReference type="EMBL" id="KAG5589608.1"/>
    </source>
</evidence>
<comment type="caution">
    <text evidence="1">The sequence shown here is derived from an EMBL/GenBank/DDBJ whole genome shotgun (WGS) entry which is preliminary data.</text>
</comment>